<dbReference type="InterPro" id="IPR052155">
    <property type="entry name" value="Biofilm_reg_signaling"/>
</dbReference>
<dbReference type="Pfam" id="PF00990">
    <property type="entry name" value="GGDEF"/>
    <property type="match status" value="1"/>
</dbReference>
<dbReference type="EMBL" id="JALHLG010000044">
    <property type="protein sequence ID" value="MCJ2188751.1"/>
    <property type="molecule type" value="Genomic_DNA"/>
</dbReference>
<dbReference type="CDD" id="cd01949">
    <property type="entry name" value="GGDEF"/>
    <property type="match status" value="1"/>
</dbReference>
<sequence>MAWNIARIAKRSAPRSNGEFTAQSAMSSAQALSFCRIVENLDGIGFWSTDTDGNVLHLSGKAMTRLPDPGSAFGQPLTALFMQIDDAGESGRSLRFALSRRSRFERLAVCTGQEENRRWWLLSGEAQFDNAQHFTGFSGICSEITDDRRIAEENAKAAMHDPLTGLLNRRQMTRKIERTLSAYRPHKRPCATLLIDLDRFKQVNDTLGHSAGDALLKQVSERLLTILKDPETVCRLGGDEFQVLLPDVEDRGDLGNLAERIIAMISQPYSVEGSRCIIGASVGIAISPFDGTETDELLRNADLALYAAKHGGRGAFRFFSRELLTAAEDRRQLEEDLHDAINRGEFVLHYQPIVQCSTHAVTGAEALIRWNHPEQGQISPSLFIPIAEESALIRRIGDWVLRTACMEAAQWPRALRVAVNISPTHFSDPGFPASVTQALAASGLDPDRLELEITEGVFLAQGDEADARFKTLKALGVRLALDDFGTGYSSLGYLKSAPFDKIKIDQSFVKGATQTGSRNRAIIAAIVALAQALEMETTAEGIETHDQLDLMRELGVSQVQGYIYSRPLQPEAFLDGARQTDWGIEPEGPACQRQDRVSLFRWIGAIHEDFYYPVVLRNLSTTGALIEGLEDVPVGTRFVVYFGEGQLEVATVRRITGDKLGLEFDKTLVNDGTGGLCTRTRISPYDLISAGLPPDFEASTIRTPIGPRDGKVCVPAFTSTIGRKAIWGTQGTS</sequence>
<dbReference type="SUPFAM" id="SSF55073">
    <property type="entry name" value="Nucleotide cyclase"/>
    <property type="match status" value="1"/>
</dbReference>
<dbReference type="PROSITE" id="PS50883">
    <property type="entry name" value="EAL"/>
    <property type="match status" value="1"/>
</dbReference>
<evidence type="ECO:0000259" key="2">
    <source>
        <dbReference type="PROSITE" id="PS50887"/>
    </source>
</evidence>
<dbReference type="NCBIfam" id="TIGR00254">
    <property type="entry name" value="GGDEF"/>
    <property type="match status" value="1"/>
</dbReference>
<dbReference type="Proteomes" id="UP001202281">
    <property type="component" value="Unassembled WGS sequence"/>
</dbReference>
<comment type="caution">
    <text evidence="3">The sequence shown here is derived from an EMBL/GenBank/DDBJ whole genome shotgun (WGS) entry which is preliminary data.</text>
</comment>
<dbReference type="Gene3D" id="3.20.20.450">
    <property type="entry name" value="EAL domain"/>
    <property type="match status" value="1"/>
</dbReference>
<dbReference type="SMART" id="SM00267">
    <property type="entry name" value="GGDEF"/>
    <property type="match status" value="1"/>
</dbReference>
<feature type="domain" description="EAL" evidence="1">
    <location>
        <begin position="330"/>
        <end position="581"/>
    </location>
</feature>
<dbReference type="InterPro" id="IPR043128">
    <property type="entry name" value="Rev_trsase/Diguanyl_cyclase"/>
</dbReference>
<keyword evidence="4" id="KW-1185">Reference proteome</keyword>
<dbReference type="Gene3D" id="3.30.450.20">
    <property type="entry name" value="PAS domain"/>
    <property type="match status" value="1"/>
</dbReference>
<reference evidence="3 4" key="1">
    <citation type="submission" date="2022-04" db="EMBL/GenBank/DDBJ databases">
        <title>Identification of a novel bacterium isolated from mangrove sediments.</title>
        <authorList>
            <person name="Pan X."/>
        </authorList>
    </citation>
    <scope>NUCLEOTIDE SEQUENCE [LARGE SCALE GENOMIC DNA]</scope>
    <source>
        <strain evidence="3 4">B2638</strain>
    </source>
</reference>
<dbReference type="SUPFAM" id="SSF141868">
    <property type="entry name" value="EAL domain-like"/>
    <property type="match status" value="1"/>
</dbReference>
<feature type="domain" description="GGDEF" evidence="2">
    <location>
        <begin position="188"/>
        <end position="321"/>
    </location>
</feature>
<evidence type="ECO:0000313" key="3">
    <source>
        <dbReference type="EMBL" id="MCJ2188751.1"/>
    </source>
</evidence>
<dbReference type="InterPro" id="IPR000160">
    <property type="entry name" value="GGDEF_dom"/>
</dbReference>
<dbReference type="PANTHER" id="PTHR44757">
    <property type="entry name" value="DIGUANYLATE CYCLASE DGCP"/>
    <property type="match status" value="1"/>
</dbReference>
<dbReference type="CDD" id="cd01948">
    <property type="entry name" value="EAL"/>
    <property type="match status" value="1"/>
</dbReference>
<dbReference type="PROSITE" id="PS50887">
    <property type="entry name" value="GGDEF"/>
    <property type="match status" value="1"/>
</dbReference>
<dbReference type="PANTHER" id="PTHR44757:SF2">
    <property type="entry name" value="BIOFILM ARCHITECTURE MAINTENANCE PROTEIN MBAA"/>
    <property type="match status" value="1"/>
</dbReference>
<name>A0ABT0BUL0_9SPHN</name>
<dbReference type="Gene3D" id="3.30.70.270">
    <property type="match status" value="1"/>
</dbReference>
<dbReference type="InterPro" id="IPR001633">
    <property type="entry name" value="EAL_dom"/>
</dbReference>
<evidence type="ECO:0000259" key="1">
    <source>
        <dbReference type="PROSITE" id="PS50883"/>
    </source>
</evidence>
<evidence type="ECO:0000313" key="4">
    <source>
        <dbReference type="Proteomes" id="UP001202281"/>
    </source>
</evidence>
<organism evidence="3 4">
    <name type="scientific">Novosphingobium beihaiensis</name>
    <dbReference type="NCBI Taxonomy" id="2930389"/>
    <lineage>
        <taxon>Bacteria</taxon>
        <taxon>Pseudomonadati</taxon>
        <taxon>Pseudomonadota</taxon>
        <taxon>Alphaproteobacteria</taxon>
        <taxon>Sphingomonadales</taxon>
        <taxon>Sphingomonadaceae</taxon>
        <taxon>Novosphingobium</taxon>
    </lineage>
</organism>
<gene>
    <name evidence="3" type="ORF">MTR66_18260</name>
</gene>
<accession>A0ABT0BUL0</accession>
<proteinExistence type="predicted"/>
<dbReference type="Pfam" id="PF00563">
    <property type="entry name" value="EAL"/>
    <property type="match status" value="1"/>
</dbReference>
<protein>
    <submittedName>
        <fullName evidence="3">EAL domain-containing protein</fullName>
    </submittedName>
</protein>
<dbReference type="InterPro" id="IPR035919">
    <property type="entry name" value="EAL_sf"/>
</dbReference>
<dbReference type="InterPro" id="IPR029787">
    <property type="entry name" value="Nucleotide_cyclase"/>
</dbReference>
<dbReference type="SMART" id="SM00052">
    <property type="entry name" value="EAL"/>
    <property type="match status" value="1"/>
</dbReference>